<comment type="caution">
    <text evidence="1">The sequence shown here is derived from an EMBL/GenBank/DDBJ whole genome shotgun (WGS) entry which is preliminary data.</text>
</comment>
<reference evidence="1" key="1">
    <citation type="journal article" date="2019" name="Plant J.">
        <title>Chlorella vulgaris genome assembly and annotation reveals the molecular basis for metabolic acclimation to high light conditions.</title>
        <authorList>
            <person name="Cecchin M."/>
            <person name="Marcolungo L."/>
            <person name="Rossato M."/>
            <person name="Girolomoni L."/>
            <person name="Cosentino E."/>
            <person name="Cuine S."/>
            <person name="Li-Beisson Y."/>
            <person name="Delledonne M."/>
            <person name="Ballottari M."/>
        </authorList>
    </citation>
    <scope>NUCLEOTIDE SEQUENCE</scope>
    <source>
        <strain evidence="1">211/11P</strain>
    </source>
</reference>
<organism evidence="1 2">
    <name type="scientific">Chlorella vulgaris</name>
    <name type="common">Green alga</name>
    <dbReference type="NCBI Taxonomy" id="3077"/>
    <lineage>
        <taxon>Eukaryota</taxon>
        <taxon>Viridiplantae</taxon>
        <taxon>Chlorophyta</taxon>
        <taxon>core chlorophytes</taxon>
        <taxon>Trebouxiophyceae</taxon>
        <taxon>Chlorellales</taxon>
        <taxon>Chlorellaceae</taxon>
        <taxon>Chlorella clade</taxon>
        <taxon>Chlorella</taxon>
    </lineage>
</organism>
<dbReference type="EMBL" id="SIDB01000007">
    <property type="protein sequence ID" value="KAI3430314.1"/>
    <property type="molecule type" value="Genomic_DNA"/>
</dbReference>
<name>A0A9D4TNJ2_CHLVU</name>
<accession>A0A9D4TNJ2</accession>
<proteinExistence type="predicted"/>
<dbReference type="AlphaFoldDB" id="A0A9D4TNJ2"/>
<evidence type="ECO:0000313" key="2">
    <source>
        <dbReference type="Proteomes" id="UP001055712"/>
    </source>
</evidence>
<reference evidence="1" key="2">
    <citation type="submission" date="2020-11" db="EMBL/GenBank/DDBJ databases">
        <authorList>
            <person name="Cecchin M."/>
            <person name="Marcolungo L."/>
            <person name="Rossato M."/>
            <person name="Girolomoni L."/>
            <person name="Cosentino E."/>
            <person name="Cuine S."/>
            <person name="Li-Beisson Y."/>
            <person name="Delledonne M."/>
            <person name="Ballottari M."/>
        </authorList>
    </citation>
    <scope>NUCLEOTIDE SEQUENCE</scope>
    <source>
        <strain evidence="1">211/11P</strain>
        <tissue evidence="1">Whole cell</tissue>
    </source>
</reference>
<sequence>MKGRRAGRAVKEPDGEVVWVVGGSQLVCNSVISSQPVSAFDWHSGKAGVFVAAAYDQTVRVGMASRVNAL</sequence>
<dbReference type="InterPro" id="IPR015943">
    <property type="entry name" value="WD40/YVTN_repeat-like_dom_sf"/>
</dbReference>
<evidence type="ECO:0000313" key="1">
    <source>
        <dbReference type="EMBL" id="KAI3430314.1"/>
    </source>
</evidence>
<keyword evidence="2" id="KW-1185">Reference proteome</keyword>
<dbReference type="OrthoDB" id="427795at2759"/>
<gene>
    <name evidence="1" type="ORF">D9Q98_004910</name>
</gene>
<protein>
    <submittedName>
        <fullName evidence="1">Uncharacterized protein</fullName>
    </submittedName>
</protein>
<dbReference type="Gene3D" id="2.130.10.10">
    <property type="entry name" value="YVTN repeat-like/Quinoprotein amine dehydrogenase"/>
    <property type="match status" value="1"/>
</dbReference>
<dbReference type="Proteomes" id="UP001055712">
    <property type="component" value="Unassembled WGS sequence"/>
</dbReference>